<dbReference type="InterPro" id="IPR038122">
    <property type="entry name" value="PFU_sf"/>
</dbReference>
<dbReference type="Pfam" id="PF00400">
    <property type="entry name" value="WD40"/>
    <property type="match status" value="5"/>
</dbReference>
<comment type="subcellular location">
    <subcellularLocation>
        <location evidence="1">Cytoplasm</location>
    </subcellularLocation>
</comment>
<evidence type="ECO:0000256" key="1">
    <source>
        <dbReference type="ARBA" id="ARBA00004496"/>
    </source>
</evidence>
<dbReference type="InterPro" id="IPR011989">
    <property type="entry name" value="ARM-like"/>
</dbReference>
<dbReference type="GO" id="GO:0005737">
    <property type="term" value="C:cytoplasm"/>
    <property type="evidence" value="ECO:0007669"/>
    <property type="project" value="UniProtKB-SubCell"/>
</dbReference>
<dbReference type="GO" id="GO:0043161">
    <property type="term" value="P:proteasome-mediated ubiquitin-dependent protein catabolic process"/>
    <property type="evidence" value="ECO:0007669"/>
    <property type="project" value="TreeGrafter"/>
</dbReference>
<feature type="repeat" description="WD" evidence="5">
    <location>
        <begin position="201"/>
        <end position="234"/>
    </location>
</feature>
<evidence type="ECO:0000259" key="7">
    <source>
        <dbReference type="PROSITE" id="PS51396"/>
    </source>
</evidence>
<dbReference type="GO" id="GO:0010992">
    <property type="term" value="P:ubiquitin recycling"/>
    <property type="evidence" value="ECO:0007669"/>
    <property type="project" value="TreeGrafter"/>
</dbReference>
<keyword evidence="4" id="KW-0677">Repeat</keyword>
<dbReference type="InParanoid" id="D7G8A6"/>
<dbReference type="InterPro" id="IPR001680">
    <property type="entry name" value="WD40_rpt"/>
</dbReference>
<dbReference type="GO" id="GO:0005634">
    <property type="term" value="C:nucleus"/>
    <property type="evidence" value="ECO:0007669"/>
    <property type="project" value="TreeGrafter"/>
</dbReference>
<evidence type="ECO:0008006" key="10">
    <source>
        <dbReference type="Google" id="ProtNLM"/>
    </source>
</evidence>
<feature type="repeat" description="WD" evidence="5">
    <location>
        <begin position="13"/>
        <end position="43"/>
    </location>
</feature>
<dbReference type="InterPro" id="IPR036322">
    <property type="entry name" value="WD40_repeat_dom_sf"/>
</dbReference>
<dbReference type="InterPro" id="IPR013535">
    <property type="entry name" value="PUL_dom"/>
</dbReference>
<dbReference type="InterPro" id="IPR020472">
    <property type="entry name" value="WD40_PAC1"/>
</dbReference>
<dbReference type="CDD" id="cd00200">
    <property type="entry name" value="WD40"/>
    <property type="match status" value="1"/>
</dbReference>
<dbReference type="Gene3D" id="3.10.20.870">
    <property type="entry name" value="PFU (PLAA family ubiquitin binding), C-terminal domain"/>
    <property type="match status" value="1"/>
</dbReference>
<feature type="repeat" description="WD" evidence="5">
    <location>
        <begin position="112"/>
        <end position="152"/>
    </location>
</feature>
<name>D7G8A6_ECTSI</name>
<dbReference type="Gene3D" id="1.25.10.10">
    <property type="entry name" value="Leucine-rich Repeat Variant"/>
    <property type="match status" value="1"/>
</dbReference>
<dbReference type="PANTHER" id="PTHR19849:SF0">
    <property type="entry name" value="PHOSPHOLIPASE A-2-ACTIVATING PROTEIN"/>
    <property type="match status" value="1"/>
</dbReference>
<evidence type="ECO:0000313" key="8">
    <source>
        <dbReference type="EMBL" id="CBJ27958.1"/>
    </source>
</evidence>
<dbReference type="PROSITE" id="PS51396">
    <property type="entry name" value="PUL"/>
    <property type="match status" value="1"/>
</dbReference>
<evidence type="ECO:0000256" key="2">
    <source>
        <dbReference type="ARBA" id="ARBA00022490"/>
    </source>
</evidence>
<accession>D7G8A6</accession>
<keyword evidence="2" id="KW-0963">Cytoplasm</keyword>
<dbReference type="EMBL" id="FN649117">
    <property type="protein sequence ID" value="CBJ27958.1"/>
    <property type="molecule type" value="Genomic_DNA"/>
</dbReference>
<dbReference type="Gene3D" id="2.130.10.10">
    <property type="entry name" value="YVTN repeat-like/Quinoprotein amine dehydrogenase"/>
    <property type="match status" value="1"/>
</dbReference>
<dbReference type="Pfam" id="PF09070">
    <property type="entry name" value="PFU"/>
    <property type="match status" value="1"/>
</dbReference>
<protein>
    <recommendedName>
        <fullName evidence="10">Phospholipase A-2-activating protein</fullName>
    </recommendedName>
</protein>
<evidence type="ECO:0000313" key="9">
    <source>
        <dbReference type="Proteomes" id="UP000002630"/>
    </source>
</evidence>
<dbReference type="OrthoDB" id="10265988at2759"/>
<dbReference type="Pfam" id="PF08324">
    <property type="entry name" value="PUL"/>
    <property type="match status" value="1"/>
</dbReference>
<dbReference type="eggNOG" id="KOG0301">
    <property type="taxonomic scope" value="Eukaryota"/>
</dbReference>
<dbReference type="PROSITE" id="PS50082">
    <property type="entry name" value="WD_REPEATS_2"/>
    <property type="match status" value="3"/>
</dbReference>
<dbReference type="AlphaFoldDB" id="D7G8A6"/>
<proteinExistence type="predicted"/>
<dbReference type="PROSITE" id="PS51394">
    <property type="entry name" value="PFU"/>
    <property type="match status" value="1"/>
</dbReference>
<dbReference type="SMART" id="SM00320">
    <property type="entry name" value="WD40"/>
    <property type="match status" value="6"/>
</dbReference>
<feature type="domain" description="PUL" evidence="7">
    <location>
        <begin position="525"/>
        <end position="806"/>
    </location>
</feature>
<organism evidence="8 9">
    <name type="scientific">Ectocarpus siliculosus</name>
    <name type="common">Brown alga</name>
    <name type="synonym">Conferva siliculosa</name>
    <dbReference type="NCBI Taxonomy" id="2880"/>
    <lineage>
        <taxon>Eukaryota</taxon>
        <taxon>Sar</taxon>
        <taxon>Stramenopiles</taxon>
        <taxon>Ochrophyta</taxon>
        <taxon>PX clade</taxon>
        <taxon>Phaeophyceae</taxon>
        <taxon>Ectocarpales</taxon>
        <taxon>Ectocarpaceae</taxon>
        <taxon>Ectocarpus</taxon>
    </lineage>
</organism>
<dbReference type="PROSITE" id="PS00678">
    <property type="entry name" value="WD_REPEATS_1"/>
    <property type="match status" value="1"/>
</dbReference>
<dbReference type="OMA" id="DKCIYYW"/>
<dbReference type="PROSITE" id="PS50294">
    <property type="entry name" value="WD_REPEATS_REGION"/>
    <property type="match status" value="1"/>
</dbReference>
<dbReference type="STRING" id="2880.D7G8A6"/>
<evidence type="ECO:0000256" key="4">
    <source>
        <dbReference type="ARBA" id="ARBA00022737"/>
    </source>
</evidence>
<dbReference type="InterPro" id="IPR019775">
    <property type="entry name" value="WD40_repeat_CS"/>
</dbReference>
<gene>
    <name evidence="8" type="ORF">Esi_0088_0027</name>
</gene>
<evidence type="ECO:0000259" key="6">
    <source>
        <dbReference type="PROSITE" id="PS51394"/>
    </source>
</evidence>
<reference evidence="8 9" key="1">
    <citation type="journal article" date="2010" name="Nature">
        <title>The Ectocarpus genome and the independent evolution of multicellularity in brown algae.</title>
        <authorList>
            <person name="Cock J.M."/>
            <person name="Sterck L."/>
            <person name="Rouze P."/>
            <person name="Scornet D."/>
            <person name="Allen A.E."/>
            <person name="Amoutzias G."/>
            <person name="Anthouard V."/>
            <person name="Artiguenave F."/>
            <person name="Aury J.M."/>
            <person name="Badger J.H."/>
            <person name="Beszteri B."/>
            <person name="Billiau K."/>
            <person name="Bonnet E."/>
            <person name="Bothwell J.H."/>
            <person name="Bowler C."/>
            <person name="Boyen C."/>
            <person name="Brownlee C."/>
            <person name="Carrano C.J."/>
            <person name="Charrier B."/>
            <person name="Cho G.Y."/>
            <person name="Coelho S.M."/>
            <person name="Collen J."/>
            <person name="Corre E."/>
            <person name="Da Silva C."/>
            <person name="Delage L."/>
            <person name="Delaroque N."/>
            <person name="Dittami S.M."/>
            <person name="Doulbeau S."/>
            <person name="Elias M."/>
            <person name="Farnham G."/>
            <person name="Gachon C.M."/>
            <person name="Gschloessl B."/>
            <person name="Heesch S."/>
            <person name="Jabbari K."/>
            <person name="Jubin C."/>
            <person name="Kawai H."/>
            <person name="Kimura K."/>
            <person name="Kloareg B."/>
            <person name="Kupper F.C."/>
            <person name="Lang D."/>
            <person name="Le Bail A."/>
            <person name="Leblanc C."/>
            <person name="Lerouge P."/>
            <person name="Lohr M."/>
            <person name="Lopez P.J."/>
            <person name="Martens C."/>
            <person name="Maumus F."/>
            <person name="Michel G."/>
            <person name="Miranda-Saavedra D."/>
            <person name="Morales J."/>
            <person name="Moreau H."/>
            <person name="Motomura T."/>
            <person name="Nagasato C."/>
            <person name="Napoli C.A."/>
            <person name="Nelson D.R."/>
            <person name="Nyvall-Collen P."/>
            <person name="Peters A.F."/>
            <person name="Pommier C."/>
            <person name="Potin P."/>
            <person name="Poulain J."/>
            <person name="Quesneville H."/>
            <person name="Read B."/>
            <person name="Rensing S.A."/>
            <person name="Ritter A."/>
            <person name="Rousvoal S."/>
            <person name="Samanta M."/>
            <person name="Samson G."/>
            <person name="Schroeder D.C."/>
            <person name="Segurens B."/>
            <person name="Strittmatter M."/>
            <person name="Tonon T."/>
            <person name="Tregear J.W."/>
            <person name="Valentin K."/>
            <person name="von Dassow P."/>
            <person name="Yamagishi T."/>
            <person name="Van de Peer Y."/>
            <person name="Wincker P."/>
        </authorList>
    </citation>
    <scope>NUCLEOTIDE SEQUENCE [LARGE SCALE GENOMIC DNA]</scope>
    <source>
        <strain evidence="9">Ec32 / CCAP1310/4</strain>
    </source>
</reference>
<dbReference type="InterPro" id="IPR015155">
    <property type="entry name" value="PFU"/>
</dbReference>
<keyword evidence="9" id="KW-1185">Reference proteome</keyword>
<keyword evidence="3 5" id="KW-0853">WD repeat</keyword>
<sequence>MSDFQPFALSAEMLGHEGPVRAVQALLDGRLASASQDHTARLWTPKDGKSEGGGGVYYDIGETLADHNHWVVSLAALPPGIVPECPQGGLVTGCLDKLVRVYDHQGKQQRMLQGHEGGVISFSWTAAGQLISGSWDGTAKVWDVAGGVCVFTLGGHENGVCVLGLPDGKVATGSTGRQDSGQVVDFQIRIWSETGQQIKTLRDHSGPVRSLDLAPGMGFLSTSNDGSARLWSLDGTPLATMPHPATREGQPAFVLQGCVLTGDGGESVSVDESGGCIVWRGSERGQSIPHPSGLWCVCALPNGDFATGCQDHVVRVWTRAPERAAPAEVAQAFDQSVIDGQTKTKQGPSAVEIAALPKWEEQHATRGKSEGQVQVFQRAGKAIAAQWSAASSTWIEVGEVMGASEAGQVDGETFDRVYPIEVEGVGGAVRKLQIGYNNGQNPFVAAQNFIDKNELPQSYLNEIADHLTKRAGESAPTIGMDAGAAGAAAAAGFSGVGDPTGFANAAPPPPGLRGGAGAASGVGGGHFPVTTYATFETGVLSKVEGKIRELNAGLPEGVKMSESESASLGSLSATLAASSRYHISKIAPQELALLARLVSGWPVDKCFPCIDLCRLAALHPHFAEVLALAETGGSGGGGGLIKAVADKLGEGKGLMPVVLCGLRFFSNLFRHRSSKKVVLGHASTILDAASDQADGGGVDNKTVKLALATLFLNLAVASHQEALTAGLGDAYQQLVALYSEVLGGATAAFGDDALYRSLAGLGTLVTAGPVVLQVAKDLDMADTVKAAQEGRTDPIVVQCAKALLAVLR</sequence>
<evidence type="ECO:0000256" key="3">
    <source>
        <dbReference type="ARBA" id="ARBA00022574"/>
    </source>
</evidence>
<feature type="domain" description="PFU" evidence="6">
    <location>
        <begin position="386"/>
        <end position="481"/>
    </location>
</feature>
<dbReference type="GO" id="GO:0043130">
    <property type="term" value="F:ubiquitin binding"/>
    <property type="evidence" value="ECO:0007669"/>
    <property type="project" value="TreeGrafter"/>
</dbReference>
<evidence type="ECO:0000256" key="5">
    <source>
        <dbReference type="PROSITE-ProRule" id="PRU00221"/>
    </source>
</evidence>
<dbReference type="PANTHER" id="PTHR19849">
    <property type="entry name" value="PHOSPHOLIPASE A-2-ACTIVATING PROTEIN"/>
    <property type="match status" value="1"/>
</dbReference>
<dbReference type="SUPFAM" id="SSF50978">
    <property type="entry name" value="WD40 repeat-like"/>
    <property type="match status" value="1"/>
</dbReference>
<dbReference type="EMBL" id="FN649758">
    <property type="protein sequence ID" value="CBJ27958.1"/>
    <property type="molecule type" value="Genomic_DNA"/>
</dbReference>
<dbReference type="InterPro" id="IPR015943">
    <property type="entry name" value="WD40/YVTN_repeat-like_dom_sf"/>
</dbReference>
<dbReference type="PRINTS" id="PR00320">
    <property type="entry name" value="GPROTEINBRPT"/>
</dbReference>
<dbReference type="Proteomes" id="UP000002630">
    <property type="component" value="Linkage Group LG33"/>
</dbReference>